<dbReference type="AlphaFoldDB" id="A0A7G3GEU2"/>
<organism evidence="1 2">
    <name type="scientific">Iodobacter fluviatilis</name>
    <dbReference type="NCBI Taxonomy" id="537"/>
    <lineage>
        <taxon>Bacteria</taxon>
        <taxon>Pseudomonadati</taxon>
        <taxon>Pseudomonadota</taxon>
        <taxon>Betaproteobacteria</taxon>
        <taxon>Neisseriales</taxon>
        <taxon>Chitinibacteraceae</taxon>
        <taxon>Iodobacter</taxon>
    </lineage>
</organism>
<dbReference type="RefSeq" id="WP_130108388.1">
    <property type="nucleotide sequence ID" value="NZ_CP025783.1"/>
</dbReference>
<dbReference type="KEGG" id="ifl:C1H71_20495"/>
<keyword evidence="2" id="KW-1185">Reference proteome</keyword>
<reference evidence="1 2" key="1">
    <citation type="submission" date="2018-01" db="EMBL/GenBank/DDBJ databases">
        <title>Genome sequence of Iodobacter sp. strain PCH194 isolated from Indian Trans-Himalaya.</title>
        <authorList>
            <person name="Kumar V."/>
            <person name="Thakur V."/>
            <person name="Kumar S."/>
            <person name="Singh D."/>
        </authorList>
    </citation>
    <scope>NUCLEOTIDE SEQUENCE [LARGE SCALE GENOMIC DNA]</scope>
    <source>
        <strain evidence="1 2">PCH194</strain>
        <plasmid evidence="1 2">pl1</plasmid>
    </source>
</reference>
<protein>
    <submittedName>
        <fullName evidence="1">Uncharacterized protein</fullName>
    </submittedName>
</protein>
<proteinExistence type="predicted"/>
<keyword evidence="1" id="KW-0614">Plasmid</keyword>
<dbReference type="EMBL" id="CP025783">
    <property type="protein sequence ID" value="QBC45921.1"/>
    <property type="molecule type" value="Genomic_DNA"/>
</dbReference>
<name>A0A7G3GEU2_9NEIS</name>
<dbReference type="GeneID" id="39458598"/>
<evidence type="ECO:0000313" key="1">
    <source>
        <dbReference type="EMBL" id="QBC45921.1"/>
    </source>
</evidence>
<evidence type="ECO:0000313" key="2">
    <source>
        <dbReference type="Proteomes" id="UP000515917"/>
    </source>
</evidence>
<dbReference type="Proteomes" id="UP000515917">
    <property type="component" value="Plasmid pl1"/>
</dbReference>
<gene>
    <name evidence="1" type="ORF">C1H71_20495</name>
</gene>
<accession>A0A7G3GEU2</accession>
<sequence length="354" mass="40069">MLGLGIQGEVALDHLRLVSLGAQLSRDDQNESVQIIFCDPDTLALMVIEHEWPHSEPSTPILQRRLLSQPLHKIMQSQIVTQAAKRHANGTLSIANTARHSNILPMMHDAWQQIAHPLRHPNAQSLQRWLQQADPAFAQPQQVVSQLYLLPVTEILAWGWDASSQTLRASLQCGEDEQLDQVELSLHYSACAPQAIDILAKILHDDALSMISGWAHRHGERLYFEPIAVCDKDRVIMLQAQQTAQSIEMPSWQEHATLAPLHDLLQQSRALLAQWLLQGLIHLGSNIAQKVQYRAQQLRQHGLGECAERLQRALNSLQSSAPEQMPHYLTELYYLIFEYEKEQSTVKDVIILPD</sequence>
<geneLocation type="plasmid" evidence="1 2">
    <name>pl1</name>
</geneLocation>